<comment type="catalytic activity">
    <reaction evidence="1">
        <text>a long-chain fatty acyl-CoA + 2 NADPH + 2 H(+) = a long-chain primary fatty alcohol + 2 NADP(+) + CoA</text>
        <dbReference type="Rhea" id="RHEA:52716"/>
        <dbReference type="ChEBI" id="CHEBI:15378"/>
        <dbReference type="ChEBI" id="CHEBI:57287"/>
        <dbReference type="ChEBI" id="CHEBI:57783"/>
        <dbReference type="ChEBI" id="CHEBI:58349"/>
        <dbReference type="ChEBI" id="CHEBI:77396"/>
        <dbReference type="ChEBI" id="CHEBI:83139"/>
        <dbReference type="EC" id="1.2.1.84"/>
    </reaction>
</comment>
<dbReference type="Pfam" id="PF07993">
    <property type="entry name" value="NAD_binding_4"/>
    <property type="match status" value="1"/>
</dbReference>
<dbReference type="GO" id="GO:0080019">
    <property type="term" value="F:alcohol-forming very long-chain fatty acyl-CoA reductase activity"/>
    <property type="evidence" value="ECO:0007669"/>
    <property type="project" value="InterPro"/>
</dbReference>
<gene>
    <name evidence="3" type="ORF">HZH68_017126</name>
</gene>
<dbReference type="Proteomes" id="UP000617340">
    <property type="component" value="Unassembled WGS sequence"/>
</dbReference>
<proteinExistence type="inferred from homology"/>
<dbReference type="Gene3D" id="3.40.50.720">
    <property type="entry name" value="NAD(P)-binding Rossmann-like Domain"/>
    <property type="match status" value="2"/>
</dbReference>
<dbReference type="PANTHER" id="PTHR11011">
    <property type="entry name" value="MALE STERILITY PROTEIN 2-RELATED"/>
    <property type="match status" value="1"/>
</dbReference>
<dbReference type="GO" id="GO:0102965">
    <property type="term" value="F:alcohol-forming long-chain fatty acyl-CoA reductase activity"/>
    <property type="evidence" value="ECO:0007669"/>
    <property type="project" value="UniProtKB-EC"/>
</dbReference>
<dbReference type="InterPro" id="IPR026055">
    <property type="entry name" value="FAR"/>
</dbReference>
<organism evidence="3 4">
    <name type="scientific">Vespula germanica</name>
    <name type="common">German yellow jacket</name>
    <name type="synonym">Paravespula germanica</name>
    <dbReference type="NCBI Taxonomy" id="30212"/>
    <lineage>
        <taxon>Eukaryota</taxon>
        <taxon>Metazoa</taxon>
        <taxon>Ecdysozoa</taxon>
        <taxon>Arthropoda</taxon>
        <taxon>Hexapoda</taxon>
        <taxon>Insecta</taxon>
        <taxon>Pterygota</taxon>
        <taxon>Neoptera</taxon>
        <taxon>Endopterygota</taxon>
        <taxon>Hymenoptera</taxon>
        <taxon>Apocrita</taxon>
        <taxon>Aculeata</taxon>
        <taxon>Vespoidea</taxon>
        <taxon>Vespidae</taxon>
        <taxon>Vespinae</taxon>
        <taxon>Vespula</taxon>
    </lineage>
</organism>
<comment type="function">
    <text evidence="1">Catalyzes the reduction of fatty acyl-CoA to fatty alcohols.</text>
</comment>
<sequence>MQKVIFPELFATLREEQPKFQNRIVPIEGDCSFQNLGISKTDRNTLIREVSIVFNVATTIFVHVSTAFANCTHDLIDEKFYDPNLDAEHMIDLMNSLNEKECGKEADSMPIGIFRPAIVTSTCKEPIPGWIDNTYEPIGITAGVLMGLMRTHYCDRTVKANLVPTDLTVNGLIVSAWHIANNRSPIIYSEFVEVILKYGELIPSEKAI</sequence>
<dbReference type="SUPFAM" id="SSF51735">
    <property type="entry name" value="NAD(P)-binding Rossmann-fold domains"/>
    <property type="match status" value="1"/>
</dbReference>
<evidence type="ECO:0000259" key="2">
    <source>
        <dbReference type="Pfam" id="PF07993"/>
    </source>
</evidence>
<dbReference type="EMBL" id="JACSDZ010000025">
    <property type="protein sequence ID" value="KAF7379281.1"/>
    <property type="molecule type" value="Genomic_DNA"/>
</dbReference>
<keyword evidence="1" id="KW-0443">Lipid metabolism</keyword>
<dbReference type="AlphaFoldDB" id="A0A834IYI6"/>
<name>A0A834IYI6_VESGE</name>
<dbReference type="PANTHER" id="PTHR11011:SF60">
    <property type="entry name" value="FATTY ACYL-COA REDUCTASE-RELATED"/>
    <property type="match status" value="1"/>
</dbReference>
<dbReference type="InterPro" id="IPR013120">
    <property type="entry name" value="FAR_NAD-bd"/>
</dbReference>
<accession>A0A834IYI6</accession>
<comment type="similarity">
    <text evidence="1">Belongs to the fatty acyl-CoA reductase family.</text>
</comment>
<dbReference type="InterPro" id="IPR036291">
    <property type="entry name" value="NAD(P)-bd_dom_sf"/>
</dbReference>
<protein>
    <recommendedName>
        <fullName evidence="1">Fatty acyl-CoA reductase</fullName>
        <ecNumber evidence="1">1.2.1.84</ecNumber>
    </recommendedName>
</protein>
<comment type="caution">
    <text evidence="3">The sequence shown here is derived from an EMBL/GenBank/DDBJ whole genome shotgun (WGS) entry which is preliminary data.</text>
</comment>
<evidence type="ECO:0000313" key="4">
    <source>
        <dbReference type="Proteomes" id="UP000617340"/>
    </source>
</evidence>
<evidence type="ECO:0000256" key="1">
    <source>
        <dbReference type="RuleBase" id="RU363097"/>
    </source>
</evidence>
<dbReference type="EC" id="1.2.1.84" evidence="1"/>
<keyword evidence="1" id="KW-0560">Oxidoreductase</keyword>
<feature type="domain" description="Thioester reductase (TE)" evidence="2">
    <location>
        <begin position="60"/>
        <end position="170"/>
    </location>
</feature>
<evidence type="ECO:0000313" key="3">
    <source>
        <dbReference type="EMBL" id="KAF7379281.1"/>
    </source>
</evidence>
<keyword evidence="4" id="KW-1185">Reference proteome</keyword>
<dbReference type="GO" id="GO:0005777">
    <property type="term" value="C:peroxisome"/>
    <property type="evidence" value="ECO:0007669"/>
    <property type="project" value="TreeGrafter"/>
</dbReference>
<reference evidence="3" key="1">
    <citation type="journal article" date="2020" name="G3 (Bethesda)">
        <title>High-Quality Assemblies for Three Invasive Social Wasps from the &lt;i&gt;Vespula&lt;/i&gt; Genus.</title>
        <authorList>
            <person name="Harrop T.W.R."/>
            <person name="Guhlin J."/>
            <person name="McLaughlin G.M."/>
            <person name="Permina E."/>
            <person name="Stockwell P."/>
            <person name="Gilligan J."/>
            <person name="Le Lec M.F."/>
            <person name="Gruber M.A.M."/>
            <person name="Quinn O."/>
            <person name="Lovegrove M."/>
            <person name="Duncan E.J."/>
            <person name="Remnant E.J."/>
            <person name="Van Eeckhoven J."/>
            <person name="Graham B."/>
            <person name="Knapp R.A."/>
            <person name="Langford K.W."/>
            <person name="Kronenberg Z."/>
            <person name="Press M.O."/>
            <person name="Eacker S.M."/>
            <person name="Wilson-Rankin E.E."/>
            <person name="Purcell J."/>
            <person name="Lester P.J."/>
            <person name="Dearden P.K."/>
        </authorList>
    </citation>
    <scope>NUCLEOTIDE SEQUENCE</scope>
    <source>
        <strain evidence="3">Linc-1</strain>
    </source>
</reference>
<keyword evidence="1" id="KW-0521">NADP</keyword>
<dbReference type="GO" id="GO:0035336">
    <property type="term" value="P:long-chain fatty-acyl-CoA metabolic process"/>
    <property type="evidence" value="ECO:0007669"/>
    <property type="project" value="TreeGrafter"/>
</dbReference>
<keyword evidence="1" id="KW-0444">Lipid biosynthesis</keyword>